<protein>
    <submittedName>
        <fullName evidence="1">Uncharacterized protein</fullName>
    </submittedName>
</protein>
<proteinExistence type="predicted"/>
<dbReference type="Proteomes" id="UP001281147">
    <property type="component" value="Unassembled WGS sequence"/>
</dbReference>
<organism evidence="1 2">
    <name type="scientific">Vermiconidia calcicola</name>
    <dbReference type="NCBI Taxonomy" id="1690605"/>
    <lineage>
        <taxon>Eukaryota</taxon>
        <taxon>Fungi</taxon>
        <taxon>Dikarya</taxon>
        <taxon>Ascomycota</taxon>
        <taxon>Pezizomycotina</taxon>
        <taxon>Dothideomycetes</taxon>
        <taxon>Dothideomycetidae</taxon>
        <taxon>Mycosphaerellales</taxon>
        <taxon>Extremaceae</taxon>
        <taxon>Vermiconidia</taxon>
    </lineage>
</organism>
<evidence type="ECO:0000313" key="1">
    <source>
        <dbReference type="EMBL" id="KAK3718166.1"/>
    </source>
</evidence>
<keyword evidence="2" id="KW-1185">Reference proteome</keyword>
<reference evidence="1" key="1">
    <citation type="submission" date="2023-07" db="EMBL/GenBank/DDBJ databases">
        <title>Black Yeasts Isolated from many extreme environments.</title>
        <authorList>
            <person name="Coleine C."/>
            <person name="Stajich J.E."/>
            <person name="Selbmann L."/>
        </authorList>
    </citation>
    <scope>NUCLEOTIDE SEQUENCE</scope>
    <source>
        <strain evidence="1">CCFEE 5714</strain>
    </source>
</reference>
<comment type="caution">
    <text evidence="1">The sequence shown here is derived from an EMBL/GenBank/DDBJ whole genome shotgun (WGS) entry which is preliminary data.</text>
</comment>
<evidence type="ECO:0000313" key="2">
    <source>
        <dbReference type="Proteomes" id="UP001281147"/>
    </source>
</evidence>
<accession>A0ACC3NJH0</accession>
<sequence length="283" mass="32576">MEHTTQTSSSPDLPHAVELIGLLDRYLRLTGKTLTSHHSNSNEAIASVAQDAVKKTTDDDIAVSLRIFPSVSLSEHLKELERVKQELEDICARVKTLYQDDPVVDTAKELLTTEYLRLTRDIDELRFRKRSVGDMLAIVRAEQKRQLEPAFETFTINLVDVLMEDGRPANMATRHINKNTSWNMVQEVLTTMSLSWQATQAGYPHGYSLEDGKWVYQLTKKSIPRKELHDLKTAQQYREMQNKMKKENLGILVWHEKIWQEAQGRKADALLEEGDEDVWKAFL</sequence>
<name>A0ACC3NJH0_9PEZI</name>
<gene>
    <name evidence="1" type="ORF">LTR37_005281</name>
</gene>
<dbReference type="EMBL" id="JAUTXU010000033">
    <property type="protein sequence ID" value="KAK3718166.1"/>
    <property type="molecule type" value="Genomic_DNA"/>
</dbReference>